<protein>
    <submittedName>
        <fullName evidence="1">Uncharacterized protein</fullName>
    </submittedName>
</protein>
<dbReference type="EMBL" id="LN854153">
    <property type="protein sequence ID" value="CRY97570.1"/>
    <property type="molecule type" value="Genomic_DNA"/>
</dbReference>
<sequence>MTTFTMQWDNDGLPATSVFDVFLSNLVPSAFLQDVVDAWQLHLRTVVVSSTSLVALTYGGDAPQDRAVGESGSLGGQGSPPNSSYLLNKNATSGRRGRWFLPGLAEDDTFANGTISGTRRAAVDTAANNFLGALAANGGQLRIARADGTFSNIESFSCQELIGVQRRRLQR</sequence>
<proteinExistence type="predicted"/>
<name>A0A0H5Q843_9ZZZZ</name>
<reference evidence="1" key="2">
    <citation type="submission" date="2015-07" db="EMBL/GenBank/DDBJ databases">
        <title>Plasmids, circular viruses and viroids from rat gut.</title>
        <authorList>
            <person name="Jorgensen T.J."/>
            <person name="Hansen M.A."/>
            <person name="Xu Z."/>
            <person name="Tabak M.A."/>
            <person name="Sorensen S.J."/>
            <person name="Hansen L.H."/>
        </authorList>
    </citation>
    <scope>NUCLEOTIDE SEQUENCE</scope>
    <source>
        <strain evidence="1">RGFK1647</strain>
    </source>
</reference>
<organism evidence="1">
    <name type="scientific">uncultured prokaryote</name>
    <dbReference type="NCBI Taxonomy" id="198431"/>
    <lineage>
        <taxon>unclassified sequences</taxon>
        <taxon>environmental samples</taxon>
    </lineage>
</organism>
<evidence type="ECO:0000313" key="1">
    <source>
        <dbReference type="EMBL" id="CRY97570.1"/>
    </source>
</evidence>
<accession>A0A0H5Q843</accession>
<dbReference type="AlphaFoldDB" id="A0A0H5Q843"/>
<reference evidence="1" key="1">
    <citation type="submission" date="2015-06" db="EMBL/GenBank/DDBJ databases">
        <authorList>
            <person name="Joergensen T."/>
        </authorList>
    </citation>
    <scope>NUCLEOTIDE SEQUENCE</scope>
    <source>
        <strain evidence="1">RGFK1647</strain>
    </source>
</reference>